<evidence type="ECO:0000256" key="1">
    <source>
        <dbReference type="ARBA" id="ARBA00001974"/>
    </source>
</evidence>
<keyword evidence="7" id="KW-0492">Microsome</keyword>
<dbReference type="Proteomes" id="UP001497453">
    <property type="component" value="Chromosome 2"/>
</dbReference>
<dbReference type="PRINTS" id="PR00420">
    <property type="entry name" value="RNGMNOXGNASE"/>
</dbReference>
<evidence type="ECO:0000256" key="2">
    <source>
        <dbReference type="ARBA" id="ARBA00004154"/>
    </source>
</evidence>
<evidence type="ECO:0000256" key="3">
    <source>
        <dbReference type="ARBA" id="ARBA00008802"/>
    </source>
</evidence>
<accession>A0ABP1D624</accession>
<dbReference type="Gene3D" id="3.50.50.60">
    <property type="entry name" value="FAD/NAD(P)-binding domain"/>
    <property type="match status" value="2"/>
</dbReference>
<dbReference type="InterPro" id="IPR036188">
    <property type="entry name" value="FAD/NAD-bd_sf"/>
</dbReference>
<evidence type="ECO:0000256" key="10">
    <source>
        <dbReference type="RuleBase" id="RU367121"/>
    </source>
</evidence>
<dbReference type="EC" id="1.14.14.17" evidence="4 10"/>
<dbReference type="InterPro" id="IPR040125">
    <property type="entry name" value="Squalene_monox"/>
</dbReference>
<evidence type="ECO:0000313" key="12">
    <source>
        <dbReference type="EMBL" id="CAL1702619.1"/>
    </source>
</evidence>
<organism evidence="12 13">
    <name type="scientific">Somion occarium</name>
    <dbReference type="NCBI Taxonomy" id="3059160"/>
    <lineage>
        <taxon>Eukaryota</taxon>
        <taxon>Fungi</taxon>
        <taxon>Dikarya</taxon>
        <taxon>Basidiomycota</taxon>
        <taxon>Agaricomycotina</taxon>
        <taxon>Agaricomycetes</taxon>
        <taxon>Polyporales</taxon>
        <taxon>Cerrenaceae</taxon>
        <taxon>Somion</taxon>
    </lineage>
</organism>
<gene>
    <name evidence="12" type="ORF">GFSPODELE1_LOCUS4131</name>
</gene>
<dbReference type="InterPro" id="IPR013698">
    <property type="entry name" value="Squalene_epoxidase"/>
</dbReference>
<name>A0ABP1D624_9APHY</name>
<evidence type="ECO:0000313" key="13">
    <source>
        <dbReference type="Proteomes" id="UP001497453"/>
    </source>
</evidence>
<dbReference type="PANTHER" id="PTHR10835:SF0">
    <property type="entry name" value="SQUALENE MONOOXYGENASE"/>
    <property type="match status" value="1"/>
</dbReference>
<keyword evidence="13" id="KW-1185">Reference proteome</keyword>
<feature type="domain" description="Squalene epoxidase" evidence="11">
    <location>
        <begin position="162"/>
        <end position="447"/>
    </location>
</feature>
<evidence type="ECO:0000256" key="4">
    <source>
        <dbReference type="ARBA" id="ARBA00012312"/>
    </source>
</evidence>
<evidence type="ECO:0000256" key="8">
    <source>
        <dbReference type="ARBA" id="ARBA00023002"/>
    </source>
</evidence>
<comment type="subcellular location">
    <subcellularLocation>
        <location evidence="10">Endoplasmic reticulum membrane</location>
        <topology evidence="10">Multi-pass membrane protein</topology>
    </subcellularLocation>
    <subcellularLocation>
        <location evidence="2">Microsome membrane</location>
        <topology evidence="2">Multi-pass membrane protein</topology>
    </subcellularLocation>
</comment>
<evidence type="ECO:0000256" key="5">
    <source>
        <dbReference type="ARBA" id="ARBA00022630"/>
    </source>
</evidence>
<proteinExistence type="inferred from homology"/>
<sequence>MWSTPYDIIIVGAGVAGAALAHALSTSKRLNEKPFRICLLERSLAEPDRIVGELLQPGGYGALQKLGLESCTDGIDAVPVRGYAVVLDGQPVHIPYPDAREGRSFHHGRFIQALRSKAKQAPGVEVIEATVSELIECPVTGRILGVRATRKAEGAVEKEPFFADLTIVADGCFSNFRSSVMGQAAIKPALKSHFVGLILEDIQLPIDKHGTVVLVKGHGPVLLYQIGTHETRILLDVKAPLPNDLKVSFNFFLVICRPIVIVLLQQFIIDEILPQLPSSVHLALHRALDKDRLRRMPNSFLPPAEQGGHHTKEGVFLLGDAWNMRHPLTGGGMMVAFNDVVILRDLLTGVRDLSNWKEMARVLHKWHWKRKALASTVNILSLALYDLFGADDEYLEVLRIGCFKYFERGGECINGPVSLLSGIVPDPILLFRHFFAVAFYSIWVMFTHPYPRTKRGSSKPVMVVPGYDDYPYLVLKSISVVSPYLLNYRDFVMINKNGWLCSM</sequence>
<dbReference type="Pfam" id="PF08491">
    <property type="entry name" value="SE"/>
    <property type="match status" value="1"/>
</dbReference>
<evidence type="ECO:0000256" key="9">
    <source>
        <dbReference type="ARBA" id="ARBA00023136"/>
    </source>
</evidence>
<comment type="similarity">
    <text evidence="3 10">Belongs to the squalene monooxygenase family.</text>
</comment>
<reference evidence="13" key="1">
    <citation type="submission" date="2024-04" db="EMBL/GenBank/DDBJ databases">
        <authorList>
            <person name="Shaw F."/>
            <person name="Minotto A."/>
        </authorList>
    </citation>
    <scope>NUCLEOTIDE SEQUENCE [LARGE SCALE GENOMIC DNA]</scope>
</reference>
<comment type="cofactor">
    <cofactor evidence="1 10">
        <name>FAD</name>
        <dbReference type="ChEBI" id="CHEBI:57692"/>
    </cofactor>
</comment>
<dbReference type="EMBL" id="OZ037945">
    <property type="protein sequence ID" value="CAL1702619.1"/>
    <property type="molecule type" value="Genomic_DNA"/>
</dbReference>
<comment type="function">
    <text evidence="10">Catalyzes the stereospecific oxidation of squalene to (S)-2,3-epoxysqualene, and is considered to be a rate-limiting enzyme in steroid biosynthesis.</text>
</comment>
<keyword evidence="5 10" id="KW-0285">Flavoprotein</keyword>
<dbReference type="SUPFAM" id="SSF51905">
    <property type="entry name" value="FAD/NAD(P)-binding domain"/>
    <property type="match status" value="1"/>
</dbReference>
<evidence type="ECO:0000256" key="7">
    <source>
        <dbReference type="ARBA" id="ARBA00022848"/>
    </source>
</evidence>
<keyword evidence="10" id="KW-0256">Endoplasmic reticulum</keyword>
<dbReference type="PANTHER" id="PTHR10835">
    <property type="entry name" value="SQUALENE MONOOXYGENASE"/>
    <property type="match status" value="1"/>
</dbReference>
<protein>
    <recommendedName>
        <fullName evidence="4 10">Squalene monooxygenase</fullName>
        <ecNumber evidence="4 10">1.14.14.17</ecNumber>
    </recommendedName>
</protein>
<keyword evidence="8 10" id="KW-0560">Oxidoreductase</keyword>
<evidence type="ECO:0000256" key="6">
    <source>
        <dbReference type="ARBA" id="ARBA00022827"/>
    </source>
</evidence>
<evidence type="ECO:0000259" key="11">
    <source>
        <dbReference type="Pfam" id="PF08491"/>
    </source>
</evidence>
<comment type="catalytic activity">
    <reaction evidence="10">
        <text>squalene + reduced [NADPH--hemoprotein reductase] + O2 = (S)-2,3-epoxysqualene + oxidized [NADPH--hemoprotein reductase] + H2O + H(+)</text>
        <dbReference type="Rhea" id="RHEA:25282"/>
        <dbReference type="Rhea" id="RHEA-COMP:11964"/>
        <dbReference type="Rhea" id="RHEA-COMP:11965"/>
        <dbReference type="ChEBI" id="CHEBI:15377"/>
        <dbReference type="ChEBI" id="CHEBI:15378"/>
        <dbReference type="ChEBI" id="CHEBI:15379"/>
        <dbReference type="ChEBI" id="CHEBI:15440"/>
        <dbReference type="ChEBI" id="CHEBI:15441"/>
        <dbReference type="ChEBI" id="CHEBI:57618"/>
        <dbReference type="ChEBI" id="CHEBI:58210"/>
        <dbReference type="EC" id="1.14.14.17"/>
    </reaction>
</comment>
<keyword evidence="6 10" id="KW-0274">FAD</keyword>
<keyword evidence="9" id="KW-0472">Membrane</keyword>